<keyword evidence="1" id="KW-0812">Transmembrane</keyword>
<evidence type="ECO:0000256" key="1">
    <source>
        <dbReference type="SAM" id="Phobius"/>
    </source>
</evidence>
<dbReference type="PANTHER" id="PTHR46610">
    <property type="entry name" value="OS05G0181300 PROTEIN"/>
    <property type="match status" value="1"/>
</dbReference>
<feature type="transmembrane region" description="Helical" evidence="1">
    <location>
        <begin position="95"/>
        <end position="117"/>
    </location>
</feature>
<dbReference type="InterPro" id="IPR045501">
    <property type="entry name" value="DUF6490"/>
</dbReference>
<proteinExistence type="predicted"/>
<name>A0A8T0SZE8_PANVG</name>
<dbReference type="Proteomes" id="UP000823388">
    <property type="component" value="Chromosome 4N"/>
</dbReference>
<accession>A0A8T0SZE8</accession>
<sequence length="119" mass="12770">MDRQGCPSLLTKLGLGVLTCNSALAVYHSHNDPGSVAFGAASYGAMVLLFHLLRRLDNTSSDREARRKILAAVWALTTLLTAMFASRVAPLMPQFVAVQIWLMAATTAVGGFLAFFANL</sequence>
<evidence type="ECO:0000313" key="2">
    <source>
        <dbReference type="EMBL" id="KAG2604191.1"/>
    </source>
</evidence>
<keyword evidence="3" id="KW-1185">Reference proteome</keyword>
<organism evidence="2 3">
    <name type="scientific">Panicum virgatum</name>
    <name type="common">Blackwell switchgrass</name>
    <dbReference type="NCBI Taxonomy" id="38727"/>
    <lineage>
        <taxon>Eukaryota</taxon>
        <taxon>Viridiplantae</taxon>
        <taxon>Streptophyta</taxon>
        <taxon>Embryophyta</taxon>
        <taxon>Tracheophyta</taxon>
        <taxon>Spermatophyta</taxon>
        <taxon>Magnoliopsida</taxon>
        <taxon>Liliopsida</taxon>
        <taxon>Poales</taxon>
        <taxon>Poaceae</taxon>
        <taxon>PACMAD clade</taxon>
        <taxon>Panicoideae</taxon>
        <taxon>Panicodae</taxon>
        <taxon>Paniceae</taxon>
        <taxon>Panicinae</taxon>
        <taxon>Panicum</taxon>
        <taxon>Panicum sect. Hiantes</taxon>
    </lineage>
</organism>
<dbReference type="PANTHER" id="PTHR46610:SF8">
    <property type="entry name" value="OS06G0147000 PROTEIN"/>
    <property type="match status" value="1"/>
</dbReference>
<keyword evidence="1" id="KW-0472">Membrane</keyword>
<dbReference type="AlphaFoldDB" id="A0A8T0SZE8"/>
<evidence type="ECO:0000313" key="3">
    <source>
        <dbReference type="Proteomes" id="UP000823388"/>
    </source>
</evidence>
<gene>
    <name evidence="2" type="ORF">PVAP13_4NG051200</name>
</gene>
<feature type="transmembrane region" description="Helical" evidence="1">
    <location>
        <begin position="35"/>
        <end position="53"/>
    </location>
</feature>
<comment type="caution">
    <text evidence="2">The sequence shown here is derived from an EMBL/GenBank/DDBJ whole genome shotgun (WGS) entry which is preliminary data.</text>
</comment>
<keyword evidence="1" id="KW-1133">Transmembrane helix</keyword>
<dbReference type="Pfam" id="PF20100">
    <property type="entry name" value="DUF6490"/>
    <property type="match status" value="1"/>
</dbReference>
<protein>
    <submittedName>
        <fullName evidence="2">Uncharacterized protein</fullName>
    </submittedName>
</protein>
<feature type="transmembrane region" description="Helical" evidence="1">
    <location>
        <begin position="69"/>
        <end position="89"/>
    </location>
</feature>
<dbReference type="EMBL" id="CM029044">
    <property type="protein sequence ID" value="KAG2604191.1"/>
    <property type="molecule type" value="Genomic_DNA"/>
</dbReference>
<reference evidence="2 3" key="1">
    <citation type="submission" date="2020-05" db="EMBL/GenBank/DDBJ databases">
        <title>WGS assembly of Panicum virgatum.</title>
        <authorList>
            <person name="Lovell J.T."/>
            <person name="Jenkins J."/>
            <person name="Shu S."/>
            <person name="Juenger T.E."/>
            <person name="Schmutz J."/>
        </authorList>
    </citation>
    <scope>NUCLEOTIDE SEQUENCE [LARGE SCALE GENOMIC DNA]</scope>
    <source>
        <strain evidence="3">cv. AP13</strain>
    </source>
</reference>